<reference evidence="9" key="2">
    <citation type="submission" date="2023-05" db="EMBL/GenBank/DDBJ databases">
        <authorList>
            <consortium name="Lawrence Berkeley National Laboratory"/>
            <person name="Steindorff A."/>
            <person name="Hensen N."/>
            <person name="Bonometti L."/>
            <person name="Westerberg I."/>
            <person name="Brannstrom I.O."/>
            <person name="Guillou S."/>
            <person name="Cros-Aarteil S."/>
            <person name="Calhoun S."/>
            <person name="Haridas S."/>
            <person name="Kuo A."/>
            <person name="Mondo S."/>
            <person name="Pangilinan J."/>
            <person name="Riley R."/>
            <person name="Labutti K."/>
            <person name="Andreopoulos B."/>
            <person name="Lipzen A."/>
            <person name="Chen C."/>
            <person name="Yanf M."/>
            <person name="Daum C."/>
            <person name="Ng V."/>
            <person name="Clum A."/>
            <person name="Ohm R."/>
            <person name="Martin F."/>
            <person name="Silar P."/>
            <person name="Natvig D."/>
            <person name="Lalanne C."/>
            <person name="Gautier V."/>
            <person name="Ament-Velasquez S.L."/>
            <person name="Kruys A."/>
            <person name="Hutchinson M.I."/>
            <person name="Powell A.J."/>
            <person name="Barry K."/>
            <person name="Miller A.N."/>
            <person name="Grigoriev I.V."/>
            <person name="Debuchy R."/>
            <person name="Gladieux P."/>
            <person name="Thoren M.H."/>
            <person name="Johannesson H."/>
        </authorList>
    </citation>
    <scope>NUCLEOTIDE SEQUENCE</scope>
    <source>
        <strain evidence="9">CBS 359.72</strain>
    </source>
</reference>
<sequence>MQAQQLLSPQPPTIFTGDAQSLSDAGSELCNNLRQHVADLVSTVSPADATFDNVLVKLLQHENDMQLTSNLVTLYSLVGTDGPLRSTAGDTSQKISHAQRDCKANPALFRLVDAVYERQKDDPTLDAESRKALIEERRSYIRQGMGLTASNDDGDACQKVRNIARQLGDISSEFMRNLDEKEHCIWLTRQDLAGVPDDALSGLEVGTGEMDGRLRLDLNGPEARWFMTMASSPTTREMMYLGTRRVAKENAPLFSEAVQLRHQSAHLLGYPSHLAYKVEVTMAKTPATVIEFLDGIHRRLLQRLPKDLKELLQLKKADPAVRARGNDNVILWSDIPYYSRIYEEQNYSLDQGLIAEYFPLYQTVSNMLALFGQLFGFVFTELADVEGRSTALEQGLIWHPDVRLYSVWNDDQEGGEFAGYLYIDLHPRPGKCGGAQCRPLHLGFERPDGKRHYPSTVLLTNFRKPTSDKPSLLRHDEVVLLFHELGHGIHDLSGRCKYSRFHGAETVADFNEAPPQIVVLPAVKLLPQLRMTLFDTAVHSTPQSQDGAIDVAKIYADYAELGGMKNSGDEYGYASYRHLFSGSDAGMYSYLWSKVLAMDMFDTIFKRNPLDDNEGRRYRHLVLEKGGSRDEMATLVESLGREPKPDAFYKSLGLE</sequence>
<keyword evidence="2 7" id="KW-0645">Protease</keyword>
<reference evidence="9" key="1">
    <citation type="journal article" date="2023" name="Mol. Phylogenet. Evol.">
        <title>Genome-scale phylogeny and comparative genomics of the fungal order Sordariales.</title>
        <authorList>
            <person name="Hensen N."/>
            <person name="Bonometti L."/>
            <person name="Westerberg I."/>
            <person name="Brannstrom I.O."/>
            <person name="Guillou S."/>
            <person name="Cros-Aarteil S."/>
            <person name="Calhoun S."/>
            <person name="Haridas S."/>
            <person name="Kuo A."/>
            <person name="Mondo S."/>
            <person name="Pangilinan J."/>
            <person name="Riley R."/>
            <person name="LaButti K."/>
            <person name="Andreopoulos B."/>
            <person name="Lipzen A."/>
            <person name="Chen C."/>
            <person name="Yan M."/>
            <person name="Daum C."/>
            <person name="Ng V."/>
            <person name="Clum A."/>
            <person name="Steindorff A."/>
            <person name="Ohm R.A."/>
            <person name="Martin F."/>
            <person name="Silar P."/>
            <person name="Natvig D.O."/>
            <person name="Lalanne C."/>
            <person name="Gautier V."/>
            <person name="Ament-Velasquez S.L."/>
            <person name="Kruys A."/>
            <person name="Hutchinson M.I."/>
            <person name="Powell A.J."/>
            <person name="Barry K."/>
            <person name="Miller A.N."/>
            <person name="Grigoriev I.V."/>
            <person name="Debuchy R."/>
            <person name="Gladieux P."/>
            <person name="Hiltunen Thoren M."/>
            <person name="Johannesson H."/>
        </authorList>
    </citation>
    <scope>NUCLEOTIDE SEQUENCE</scope>
    <source>
        <strain evidence="9">CBS 359.72</strain>
    </source>
</reference>
<dbReference type="SUPFAM" id="SSF55486">
    <property type="entry name" value="Metalloproteases ('zincins'), catalytic domain"/>
    <property type="match status" value="1"/>
</dbReference>
<feature type="domain" description="Peptidase M3A/M3B catalytic" evidence="8">
    <location>
        <begin position="227"/>
        <end position="517"/>
    </location>
</feature>
<evidence type="ECO:0000256" key="2">
    <source>
        <dbReference type="ARBA" id="ARBA00022670"/>
    </source>
</evidence>
<keyword evidence="10" id="KW-1185">Reference proteome</keyword>
<evidence type="ECO:0000313" key="10">
    <source>
        <dbReference type="Proteomes" id="UP001303647"/>
    </source>
</evidence>
<dbReference type="Proteomes" id="UP001303647">
    <property type="component" value="Unassembled WGS sequence"/>
</dbReference>
<dbReference type="CDD" id="cd06455">
    <property type="entry name" value="M3A_TOP"/>
    <property type="match status" value="1"/>
</dbReference>
<dbReference type="InterPro" id="IPR024077">
    <property type="entry name" value="Neurolysin/TOP_dom2"/>
</dbReference>
<dbReference type="InterPro" id="IPR045090">
    <property type="entry name" value="Pept_M3A_M3B"/>
</dbReference>
<dbReference type="AlphaFoldDB" id="A0AAN7CJ86"/>
<dbReference type="EMBL" id="MU857908">
    <property type="protein sequence ID" value="KAK4243029.1"/>
    <property type="molecule type" value="Genomic_DNA"/>
</dbReference>
<dbReference type="GO" id="GO:0006518">
    <property type="term" value="P:peptide metabolic process"/>
    <property type="evidence" value="ECO:0007669"/>
    <property type="project" value="TreeGrafter"/>
</dbReference>
<dbReference type="GO" id="GO:0005758">
    <property type="term" value="C:mitochondrial intermembrane space"/>
    <property type="evidence" value="ECO:0007669"/>
    <property type="project" value="TreeGrafter"/>
</dbReference>
<dbReference type="GO" id="GO:0046872">
    <property type="term" value="F:metal ion binding"/>
    <property type="evidence" value="ECO:0007669"/>
    <property type="project" value="UniProtKB-UniRule"/>
</dbReference>
<evidence type="ECO:0000256" key="5">
    <source>
        <dbReference type="ARBA" id="ARBA00022833"/>
    </source>
</evidence>
<keyword evidence="5 7" id="KW-0862">Zinc</keyword>
<comment type="similarity">
    <text evidence="1 7">Belongs to the peptidase M3 family.</text>
</comment>
<comment type="cofactor">
    <cofactor evidence="7">
        <name>Zn(2+)</name>
        <dbReference type="ChEBI" id="CHEBI:29105"/>
    </cofactor>
    <text evidence="7">Binds 1 zinc ion.</text>
</comment>
<dbReference type="PANTHER" id="PTHR11804">
    <property type="entry name" value="PROTEASE M3 THIMET OLIGOPEPTIDASE-RELATED"/>
    <property type="match status" value="1"/>
</dbReference>
<dbReference type="GO" id="GO:0006508">
    <property type="term" value="P:proteolysis"/>
    <property type="evidence" value="ECO:0007669"/>
    <property type="project" value="UniProtKB-KW"/>
</dbReference>
<dbReference type="Gene3D" id="1.10.1370.10">
    <property type="entry name" value="Neurolysin, domain 3"/>
    <property type="match status" value="1"/>
</dbReference>
<organism evidence="9 10">
    <name type="scientific">Corynascus novoguineensis</name>
    <dbReference type="NCBI Taxonomy" id="1126955"/>
    <lineage>
        <taxon>Eukaryota</taxon>
        <taxon>Fungi</taxon>
        <taxon>Dikarya</taxon>
        <taxon>Ascomycota</taxon>
        <taxon>Pezizomycotina</taxon>
        <taxon>Sordariomycetes</taxon>
        <taxon>Sordariomycetidae</taxon>
        <taxon>Sordariales</taxon>
        <taxon>Chaetomiaceae</taxon>
        <taxon>Corynascus</taxon>
    </lineage>
</organism>
<proteinExistence type="inferred from homology"/>
<feature type="domain" description="Peptidase M3A/M3B catalytic" evidence="8">
    <location>
        <begin position="522"/>
        <end position="653"/>
    </location>
</feature>
<keyword evidence="4 7" id="KW-0378">Hydrolase</keyword>
<evidence type="ECO:0000256" key="6">
    <source>
        <dbReference type="ARBA" id="ARBA00023049"/>
    </source>
</evidence>
<dbReference type="Gene3D" id="1.10.1370.40">
    <property type="match status" value="1"/>
</dbReference>
<keyword evidence="3 7" id="KW-0479">Metal-binding</keyword>
<evidence type="ECO:0000256" key="3">
    <source>
        <dbReference type="ARBA" id="ARBA00022723"/>
    </source>
</evidence>
<evidence type="ECO:0000259" key="8">
    <source>
        <dbReference type="Pfam" id="PF01432"/>
    </source>
</evidence>
<evidence type="ECO:0000256" key="1">
    <source>
        <dbReference type="ARBA" id="ARBA00006040"/>
    </source>
</evidence>
<dbReference type="Pfam" id="PF01432">
    <property type="entry name" value="Peptidase_M3"/>
    <property type="match status" value="2"/>
</dbReference>
<protein>
    <recommendedName>
        <fullName evidence="8">Peptidase M3A/M3B catalytic domain-containing protein</fullName>
    </recommendedName>
</protein>
<evidence type="ECO:0000256" key="4">
    <source>
        <dbReference type="ARBA" id="ARBA00022801"/>
    </source>
</evidence>
<dbReference type="GO" id="GO:0004222">
    <property type="term" value="F:metalloendopeptidase activity"/>
    <property type="evidence" value="ECO:0007669"/>
    <property type="project" value="InterPro"/>
</dbReference>
<evidence type="ECO:0000313" key="9">
    <source>
        <dbReference type="EMBL" id="KAK4243029.1"/>
    </source>
</evidence>
<comment type="caution">
    <text evidence="9">The sequence shown here is derived from an EMBL/GenBank/DDBJ whole genome shotgun (WGS) entry which is preliminary data.</text>
</comment>
<dbReference type="InterPro" id="IPR001567">
    <property type="entry name" value="Pept_M3A_M3B_dom"/>
</dbReference>
<accession>A0AAN7CJ86</accession>
<keyword evidence="6 7" id="KW-0482">Metalloprotease</keyword>
<name>A0AAN7CJ86_9PEZI</name>
<gene>
    <name evidence="9" type="ORF">C7999DRAFT_18552</name>
</gene>
<dbReference type="PANTHER" id="PTHR11804:SF84">
    <property type="entry name" value="SACCHAROLYSIN"/>
    <property type="match status" value="1"/>
</dbReference>
<evidence type="ECO:0000256" key="7">
    <source>
        <dbReference type="RuleBase" id="RU003435"/>
    </source>
</evidence>
<dbReference type="FunFam" id="3.40.390.10:FF:000074">
    <property type="entry name" value="Metalloprotease"/>
    <property type="match status" value="1"/>
</dbReference>
<dbReference type="InterPro" id="IPR024080">
    <property type="entry name" value="Neurolysin/TOP_N"/>
</dbReference>
<dbReference type="Gene3D" id="1.20.1050.40">
    <property type="entry name" value="Endopeptidase. Chain P, domain 1"/>
    <property type="match status" value="1"/>
</dbReference>